<dbReference type="RefSeq" id="WP_071501576.1">
    <property type="nucleotide sequence ID" value="NZ_MORL01000001.1"/>
</dbReference>
<accession>A0A1S2VQM8</accession>
<evidence type="ECO:0000313" key="3">
    <source>
        <dbReference type="EMBL" id="OIN61071.1"/>
    </source>
</evidence>
<dbReference type="OrthoDB" id="1522603at2"/>
<organism evidence="3 4">
    <name type="scientific">Arsenicibacter rosenii</name>
    <dbReference type="NCBI Taxonomy" id="1750698"/>
    <lineage>
        <taxon>Bacteria</taxon>
        <taxon>Pseudomonadati</taxon>
        <taxon>Bacteroidota</taxon>
        <taxon>Cytophagia</taxon>
        <taxon>Cytophagales</taxon>
        <taxon>Spirosomataceae</taxon>
        <taxon>Arsenicibacter</taxon>
    </lineage>
</organism>
<dbReference type="Gene3D" id="3.40.50.12370">
    <property type="match status" value="1"/>
</dbReference>
<dbReference type="InterPro" id="IPR006015">
    <property type="entry name" value="Universal_stress_UspA"/>
</dbReference>
<dbReference type="InterPro" id="IPR006016">
    <property type="entry name" value="UspA"/>
</dbReference>
<dbReference type="AlphaFoldDB" id="A0A1S2VQM8"/>
<comment type="caution">
    <text evidence="3">The sequence shown here is derived from an EMBL/GenBank/DDBJ whole genome shotgun (WGS) entry which is preliminary data.</text>
</comment>
<dbReference type="PANTHER" id="PTHR46268">
    <property type="entry name" value="STRESS RESPONSE PROTEIN NHAX"/>
    <property type="match status" value="1"/>
</dbReference>
<feature type="domain" description="UspA" evidence="2">
    <location>
        <begin position="1"/>
        <end position="142"/>
    </location>
</feature>
<evidence type="ECO:0000313" key="4">
    <source>
        <dbReference type="Proteomes" id="UP000181790"/>
    </source>
</evidence>
<name>A0A1S2VQM8_9BACT</name>
<protein>
    <recommendedName>
        <fullName evidence="2">UspA domain-containing protein</fullName>
    </recommendedName>
</protein>
<keyword evidence="4" id="KW-1185">Reference proteome</keyword>
<dbReference type="Proteomes" id="UP000181790">
    <property type="component" value="Unassembled WGS sequence"/>
</dbReference>
<dbReference type="PRINTS" id="PR01438">
    <property type="entry name" value="UNVRSLSTRESS"/>
</dbReference>
<dbReference type="PANTHER" id="PTHR46268:SF6">
    <property type="entry name" value="UNIVERSAL STRESS PROTEIN UP12"/>
    <property type="match status" value="1"/>
</dbReference>
<sequence length="272" mass="30436">MKTILFATDFSEASENASMIAMQMAVQLNARLVLFHAYQPWLFKTDFPVKGNLNPELQRLEAMRNLARLRRKLAKSSNTKVMAEVVAREGLTLDVLQEMVNDYKPDVLVMSTAGDAPQAARLFGSLTTAMIARTTVPMLLVPPTISTLHIRQLTLALDLTKTVDAVALDSVARFALAFEAAVDMVCITGNPDDPALRKAAEHIRELFRFVPHTMSLIQGEQLTENLQRFIDEHKTDMLVMLPQAHGWFEQLFTESNTQRMARQSDIPVLAVV</sequence>
<proteinExistence type="inferred from homology"/>
<gene>
    <name evidence="3" type="ORF">BLX24_03100</name>
</gene>
<reference evidence="3 4" key="1">
    <citation type="submission" date="2016-10" db="EMBL/GenBank/DDBJ databases">
        <title>Arsenicibacter rosenii gen. nov., sp. nov., an efficient arsenic-methylating bacterium isolated from an arsenic-contaminated paddy soil.</title>
        <authorList>
            <person name="Huang K."/>
        </authorList>
    </citation>
    <scope>NUCLEOTIDE SEQUENCE [LARGE SCALE GENOMIC DNA]</scope>
    <source>
        <strain evidence="3 4">SM-1</strain>
    </source>
</reference>
<evidence type="ECO:0000256" key="1">
    <source>
        <dbReference type="ARBA" id="ARBA00008791"/>
    </source>
</evidence>
<comment type="similarity">
    <text evidence="1">Belongs to the universal stress protein A family.</text>
</comment>
<evidence type="ECO:0000259" key="2">
    <source>
        <dbReference type="Pfam" id="PF00582"/>
    </source>
</evidence>
<dbReference type="SUPFAM" id="SSF52402">
    <property type="entry name" value="Adenine nucleotide alpha hydrolases-like"/>
    <property type="match status" value="2"/>
</dbReference>
<dbReference type="Pfam" id="PF00582">
    <property type="entry name" value="Usp"/>
    <property type="match status" value="1"/>
</dbReference>
<dbReference type="EMBL" id="MORL01000001">
    <property type="protein sequence ID" value="OIN61071.1"/>
    <property type="molecule type" value="Genomic_DNA"/>
</dbReference>
<dbReference type="CDD" id="cd00293">
    <property type="entry name" value="USP-like"/>
    <property type="match status" value="1"/>
</dbReference>